<accession>A0A3E1RBN8</accession>
<protein>
    <submittedName>
        <fullName evidence="1">Xylose isomerase</fullName>
    </submittedName>
</protein>
<dbReference type="AlphaFoldDB" id="A0A3E1RBN8"/>
<keyword evidence="1" id="KW-0413">Isomerase</keyword>
<keyword evidence="2" id="KW-1185">Reference proteome</keyword>
<reference evidence="1 2" key="1">
    <citation type="submission" date="2018-05" db="EMBL/GenBank/DDBJ databases">
        <title>Rhodoferax soyangensis sp.nov., isolated from an oligotrophic freshwater lake.</title>
        <authorList>
            <person name="Park M."/>
        </authorList>
    </citation>
    <scope>NUCLEOTIDE SEQUENCE [LARGE SCALE GENOMIC DNA]</scope>
    <source>
        <strain evidence="1 2">IMCC26218</strain>
    </source>
</reference>
<dbReference type="Proteomes" id="UP000260665">
    <property type="component" value="Unassembled WGS sequence"/>
</dbReference>
<dbReference type="Gene3D" id="3.20.20.150">
    <property type="entry name" value="Divalent-metal-dependent TIM barrel enzymes"/>
    <property type="match status" value="1"/>
</dbReference>
<evidence type="ECO:0000313" key="1">
    <source>
        <dbReference type="EMBL" id="RFO96641.1"/>
    </source>
</evidence>
<gene>
    <name evidence="1" type="ORF">DIC66_11485</name>
</gene>
<proteinExistence type="predicted"/>
<name>A0A3E1RBN8_9BURK</name>
<dbReference type="GO" id="GO:0016853">
    <property type="term" value="F:isomerase activity"/>
    <property type="evidence" value="ECO:0007669"/>
    <property type="project" value="UniProtKB-KW"/>
</dbReference>
<evidence type="ECO:0000313" key="2">
    <source>
        <dbReference type="Proteomes" id="UP000260665"/>
    </source>
</evidence>
<dbReference type="SUPFAM" id="SSF51658">
    <property type="entry name" value="Xylose isomerase-like"/>
    <property type="match status" value="1"/>
</dbReference>
<dbReference type="InterPro" id="IPR036237">
    <property type="entry name" value="Xyl_isomerase-like_sf"/>
</dbReference>
<dbReference type="OrthoDB" id="2555274at2"/>
<comment type="caution">
    <text evidence="1">The sequence shown here is derived from an EMBL/GenBank/DDBJ whole genome shotgun (WGS) entry which is preliminary data.</text>
</comment>
<sequence>MQLDLFKSLWGWQGDWSQCAAQVREMGGVGVETRMPVDAAAVQQQAQALQNEGLALISVVFTGGDVLPNQAWTPAQHLQRLQGALDSAAILQPRFINLLAGNDRWPLAQQVDFFGQAQALADAAGVVCSFETHRASSLFSPWVTLALIEQLPQLRFTADISHWVVVCERLLDAPQDDLSPFIARVHHTQARVGYDQGPQVPHPGAPEYAREVAFHYRVWQSIWASQAARGYSHTTLTPEFGPDGYTHLMPFTKAPVADLWELNLGMARTQRAQFERWLHRQKDYT</sequence>
<organism evidence="1 2">
    <name type="scientific">Rhodoferax lacus</name>
    <dbReference type="NCBI Taxonomy" id="2184758"/>
    <lineage>
        <taxon>Bacteria</taxon>
        <taxon>Pseudomonadati</taxon>
        <taxon>Pseudomonadota</taxon>
        <taxon>Betaproteobacteria</taxon>
        <taxon>Burkholderiales</taxon>
        <taxon>Comamonadaceae</taxon>
        <taxon>Rhodoferax</taxon>
    </lineage>
</organism>
<dbReference type="EMBL" id="QFZK01000006">
    <property type="protein sequence ID" value="RFO96641.1"/>
    <property type="molecule type" value="Genomic_DNA"/>
</dbReference>
<dbReference type="RefSeq" id="WP_117177286.1">
    <property type="nucleotide sequence ID" value="NZ_QFZK01000006.1"/>
</dbReference>